<evidence type="ECO:0000256" key="1">
    <source>
        <dbReference type="SAM" id="MobiDB-lite"/>
    </source>
</evidence>
<dbReference type="EMBL" id="JARTCD010000079">
    <property type="protein sequence ID" value="KAJ8653411.1"/>
    <property type="molecule type" value="Genomic_DNA"/>
</dbReference>
<protein>
    <submittedName>
        <fullName evidence="2">Uncharacterized protein</fullName>
    </submittedName>
</protein>
<dbReference type="GeneID" id="83218359"/>
<accession>A0AAD7UWH7</accession>
<reference evidence="2 3" key="1">
    <citation type="submission" date="2023-03" db="EMBL/GenBank/DDBJ databases">
        <title>Genome sequence of Lichtheimia ornata CBS 291.66.</title>
        <authorList>
            <person name="Mohabir J.T."/>
            <person name="Shea T.P."/>
            <person name="Kurbessoian T."/>
            <person name="Berby B."/>
            <person name="Fontaine J."/>
            <person name="Livny J."/>
            <person name="Gnirke A."/>
            <person name="Stajich J.E."/>
            <person name="Cuomo C.A."/>
        </authorList>
    </citation>
    <scope>NUCLEOTIDE SEQUENCE [LARGE SCALE GENOMIC DNA]</scope>
    <source>
        <strain evidence="2">CBS 291.66</strain>
    </source>
</reference>
<gene>
    <name evidence="2" type="ORF">O0I10_010957</name>
</gene>
<comment type="caution">
    <text evidence="2">The sequence shown here is derived from an EMBL/GenBank/DDBJ whole genome shotgun (WGS) entry which is preliminary data.</text>
</comment>
<organism evidence="2 3">
    <name type="scientific">Lichtheimia ornata</name>
    <dbReference type="NCBI Taxonomy" id="688661"/>
    <lineage>
        <taxon>Eukaryota</taxon>
        <taxon>Fungi</taxon>
        <taxon>Fungi incertae sedis</taxon>
        <taxon>Mucoromycota</taxon>
        <taxon>Mucoromycotina</taxon>
        <taxon>Mucoromycetes</taxon>
        <taxon>Mucorales</taxon>
        <taxon>Lichtheimiaceae</taxon>
        <taxon>Lichtheimia</taxon>
    </lineage>
</organism>
<keyword evidence="3" id="KW-1185">Reference proteome</keyword>
<proteinExistence type="predicted"/>
<evidence type="ECO:0000313" key="3">
    <source>
        <dbReference type="Proteomes" id="UP001234581"/>
    </source>
</evidence>
<evidence type="ECO:0000313" key="2">
    <source>
        <dbReference type="EMBL" id="KAJ8653411.1"/>
    </source>
</evidence>
<sequence>MLVSFLLRDENEDVDVISNINQIYDVGALVHLFPAGSSGRTGAEDDSGLTAVLYLHRRIKATDTLLHHHYQQRTTRSLLPSQRMNPKHMKSRKNNKNKSINTTKRHTLLHTWSKIAK</sequence>
<dbReference type="Proteomes" id="UP001234581">
    <property type="component" value="Unassembled WGS sequence"/>
</dbReference>
<feature type="region of interest" description="Disordered" evidence="1">
    <location>
        <begin position="74"/>
        <end position="99"/>
    </location>
</feature>
<dbReference type="RefSeq" id="XP_058338325.1">
    <property type="nucleotide sequence ID" value="XM_058490930.1"/>
</dbReference>
<dbReference type="AlphaFoldDB" id="A0AAD7UWH7"/>
<feature type="compositionally biased region" description="Basic residues" evidence="1">
    <location>
        <begin position="85"/>
        <end position="96"/>
    </location>
</feature>
<name>A0AAD7UWH7_9FUNG</name>
<feature type="compositionally biased region" description="Polar residues" evidence="1">
    <location>
        <begin position="74"/>
        <end position="84"/>
    </location>
</feature>